<reference evidence="1" key="2">
    <citation type="journal article" date="2023" name="Int. J. Mol. Sci.">
        <title>De Novo Assembly and Annotation of 11 Diverse Shrub Willow (Salix) Genomes Reveals Novel Gene Organization in Sex-Linked Regions.</title>
        <authorList>
            <person name="Hyden B."/>
            <person name="Feng K."/>
            <person name="Yates T.B."/>
            <person name="Jawdy S."/>
            <person name="Cereghino C."/>
            <person name="Smart L.B."/>
            <person name="Muchero W."/>
        </authorList>
    </citation>
    <scope>NUCLEOTIDE SEQUENCE</scope>
    <source>
        <tissue evidence="1">Shoot tip</tissue>
    </source>
</reference>
<gene>
    <name evidence="1" type="ORF">OIU74_023879</name>
</gene>
<keyword evidence="2" id="KW-1185">Reference proteome</keyword>
<protein>
    <submittedName>
        <fullName evidence="1">Uncharacterized protein</fullName>
    </submittedName>
</protein>
<reference evidence="1" key="1">
    <citation type="submission" date="2022-11" db="EMBL/GenBank/DDBJ databases">
        <authorList>
            <person name="Hyden B.L."/>
            <person name="Feng K."/>
            <person name="Yates T."/>
            <person name="Jawdy S."/>
            <person name="Smart L.B."/>
            <person name="Muchero W."/>
        </authorList>
    </citation>
    <scope>NUCLEOTIDE SEQUENCE</scope>
    <source>
        <tissue evidence="1">Shoot tip</tissue>
    </source>
</reference>
<accession>A0A9Q0WEQ9</accession>
<evidence type="ECO:0000313" key="2">
    <source>
        <dbReference type="Proteomes" id="UP001151752"/>
    </source>
</evidence>
<comment type="caution">
    <text evidence="1">The sequence shown here is derived from an EMBL/GenBank/DDBJ whole genome shotgun (WGS) entry which is preliminary data.</text>
</comment>
<organism evidence="1 2">
    <name type="scientific">Salix koriyanagi</name>
    <dbReference type="NCBI Taxonomy" id="2511006"/>
    <lineage>
        <taxon>Eukaryota</taxon>
        <taxon>Viridiplantae</taxon>
        <taxon>Streptophyta</taxon>
        <taxon>Embryophyta</taxon>
        <taxon>Tracheophyta</taxon>
        <taxon>Spermatophyta</taxon>
        <taxon>Magnoliopsida</taxon>
        <taxon>eudicotyledons</taxon>
        <taxon>Gunneridae</taxon>
        <taxon>Pentapetalae</taxon>
        <taxon>rosids</taxon>
        <taxon>fabids</taxon>
        <taxon>Malpighiales</taxon>
        <taxon>Salicaceae</taxon>
        <taxon>Saliceae</taxon>
        <taxon>Salix</taxon>
    </lineage>
</organism>
<sequence length="52" mass="5464">MGVSPILPTILLTNPPVEVAAAKFPFLSTATHPTVPIWLSSLPVGLSLFSSF</sequence>
<dbReference type="AlphaFoldDB" id="A0A9Q0WEQ9"/>
<proteinExistence type="predicted"/>
<name>A0A9Q0WEQ9_9ROSI</name>
<dbReference type="EMBL" id="JAPFFM010000004">
    <property type="protein sequence ID" value="KAJ6765081.1"/>
    <property type="molecule type" value="Genomic_DNA"/>
</dbReference>
<dbReference type="Proteomes" id="UP001151752">
    <property type="component" value="Chromosome 12"/>
</dbReference>
<evidence type="ECO:0000313" key="1">
    <source>
        <dbReference type="EMBL" id="KAJ6765081.1"/>
    </source>
</evidence>